<dbReference type="Proteomes" id="UP000499080">
    <property type="component" value="Unassembled WGS sequence"/>
</dbReference>
<proteinExistence type="predicted"/>
<comment type="caution">
    <text evidence="1">The sequence shown here is derived from an EMBL/GenBank/DDBJ whole genome shotgun (WGS) entry which is preliminary data.</text>
</comment>
<protein>
    <submittedName>
        <fullName evidence="1">Uncharacterized protein</fullName>
    </submittedName>
</protein>
<dbReference type="AlphaFoldDB" id="A0A4Y2HBX4"/>
<evidence type="ECO:0000313" key="1">
    <source>
        <dbReference type="EMBL" id="GBM62781.1"/>
    </source>
</evidence>
<name>A0A4Y2HBX4_ARAVE</name>
<organism evidence="1 2">
    <name type="scientific">Araneus ventricosus</name>
    <name type="common">Orbweaver spider</name>
    <name type="synonym">Epeira ventricosa</name>
    <dbReference type="NCBI Taxonomy" id="182803"/>
    <lineage>
        <taxon>Eukaryota</taxon>
        <taxon>Metazoa</taxon>
        <taxon>Ecdysozoa</taxon>
        <taxon>Arthropoda</taxon>
        <taxon>Chelicerata</taxon>
        <taxon>Arachnida</taxon>
        <taxon>Araneae</taxon>
        <taxon>Araneomorphae</taxon>
        <taxon>Entelegynae</taxon>
        <taxon>Araneoidea</taxon>
        <taxon>Araneidae</taxon>
        <taxon>Araneus</taxon>
    </lineage>
</organism>
<sequence>MTARVRNNARLADRGLDTAAERNGRREKAAKNLSCGQALRFSIQSIILARLTFKQRLQENVRVAVEKKYCNLRKIRTKDFDESPSFRPESEKHNFGIVSVCEYDNSKTILATMMKFCVWPLHIISSPSSSYAVFENSLPLTQESNQVDLEEYLLPHTLHPPWPTLNLFRSQRPPSHRRQTSVYEVAGETKPLVLKNENAQNLIERPNRNDNGLNEMCRST</sequence>
<accession>A0A4Y2HBX4</accession>
<keyword evidence="2" id="KW-1185">Reference proteome</keyword>
<evidence type="ECO:0000313" key="2">
    <source>
        <dbReference type="Proteomes" id="UP000499080"/>
    </source>
</evidence>
<reference evidence="1 2" key="1">
    <citation type="journal article" date="2019" name="Sci. Rep.">
        <title>Orb-weaving spider Araneus ventricosus genome elucidates the spidroin gene catalogue.</title>
        <authorList>
            <person name="Kono N."/>
            <person name="Nakamura H."/>
            <person name="Ohtoshi R."/>
            <person name="Moran D.A.P."/>
            <person name="Shinohara A."/>
            <person name="Yoshida Y."/>
            <person name="Fujiwara M."/>
            <person name="Mori M."/>
            <person name="Tomita M."/>
            <person name="Arakawa K."/>
        </authorList>
    </citation>
    <scope>NUCLEOTIDE SEQUENCE [LARGE SCALE GENOMIC DNA]</scope>
</reference>
<dbReference type="EMBL" id="BGPR01001834">
    <property type="protein sequence ID" value="GBM62781.1"/>
    <property type="molecule type" value="Genomic_DNA"/>
</dbReference>
<gene>
    <name evidence="1" type="ORF">AVEN_41508_1</name>
</gene>